<accession>A0A9Q9IJA8</accession>
<dbReference type="PANTHER" id="PTHR37424">
    <property type="entry name" value="BACTERIOFERRITIN-ASSOCIATED FERREDOXIN"/>
    <property type="match status" value="1"/>
</dbReference>
<dbReference type="InterPro" id="IPR041854">
    <property type="entry name" value="BFD-like_2Fe2S-bd_dom_sf"/>
</dbReference>
<evidence type="ECO:0000256" key="7">
    <source>
        <dbReference type="ARBA" id="ARBA00039386"/>
    </source>
</evidence>
<dbReference type="Proteomes" id="UP001058003">
    <property type="component" value="Chromosome"/>
</dbReference>
<keyword evidence="6" id="KW-0411">Iron-sulfur</keyword>
<keyword evidence="11" id="KW-1185">Reference proteome</keyword>
<dbReference type="InterPro" id="IPR007419">
    <property type="entry name" value="BFD-like_2Fe2S-bd_dom"/>
</dbReference>
<keyword evidence="3" id="KW-0479">Metal-binding</keyword>
<evidence type="ECO:0000256" key="6">
    <source>
        <dbReference type="ARBA" id="ARBA00023014"/>
    </source>
</evidence>
<dbReference type="GO" id="GO:0046872">
    <property type="term" value="F:metal ion binding"/>
    <property type="evidence" value="ECO:0007669"/>
    <property type="project" value="UniProtKB-KW"/>
</dbReference>
<evidence type="ECO:0000313" key="11">
    <source>
        <dbReference type="Proteomes" id="UP001058003"/>
    </source>
</evidence>
<dbReference type="Gene3D" id="1.10.10.1100">
    <property type="entry name" value="BFD-like [2Fe-2S]-binding domain"/>
    <property type="match status" value="1"/>
</dbReference>
<dbReference type="KEGG" id="daur:Daura_02515"/>
<evidence type="ECO:0000259" key="9">
    <source>
        <dbReference type="Pfam" id="PF04324"/>
    </source>
</evidence>
<evidence type="ECO:0000256" key="3">
    <source>
        <dbReference type="ARBA" id="ARBA00022723"/>
    </source>
</evidence>
<feature type="domain" description="BFD-like [2Fe-2S]-binding" evidence="9">
    <location>
        <begin position="2"/>
        <end position="50"/>
    </location>
</feature>
<comment type="similarity">
    <text evidence="8">Belongs to the Bfd family.</text>
</comment>
<dbReference type="GO" id="GO:0051537">
    <property type="term" value="F:2 iron, 2 sulfur cluster binding"/>
    <property type="evidence" value="ECO:0007669"/>
    <property type="project" value="UniProtKB-KW"/>
</dbReference>
<dbReference type="Pfam" id="PF04324">
    <property type="entry name" value="Fer2_BFD"/>
    <property type="match status" value="1"/>
</dbReference>
<organism evidence="10 11">
    <name type="scientific">Dactylosporangium aurantiacum</name>
    <dbReference type="NCBI Taxonomy" id="35754"/>
    <lineage>
        <taxon>Bacteria</taxon>
        <taxon>Bacillati</taxon>
        <taxon>Actinomycetota</taxon>
        <taxon>Actinomycetes</taxon>
        <taxon>Micromonosporales</taxon>
        <taxon>Micromonosporaceae</taxon>
        <taxon>Dactylosporangium</taxon>
    </lineage>
</organism>
<protein>
    <recommendedName>
        <fullName evidence="7">Bacterioferritin-associated ferredoxin</fullName>
    </recommendedName>
</protein>
<gene>
    <name evidence="10" type="ORF">Daura_02515</name>
</gene>
<evidence type="ECO:0000313" key="10">
    <source>
        <dbReference type="EMBL" id="UWZ55175.1"/>
    </source>
</evidence>
<evidence type="ECO:0000256" key="8">
    <source>
        <dbReference type="ARBA" id="ARBA00046332"/>
    </source>
</evidence>
<keyword evidence="1" id="KW-0813">Transport</keyword>
<name>A0A9Q9IJA8_9ACTN</name>
<evidence type="ECO:0000256" key="2">
    <source>
        <dbReference type="ARBA" id="ARBA00022714"/>
    </source>
</evidence>
<dbReference type="PANTHER" id="PTHR37424:SF1">
    <property type="entry name" value="BACTERIOFERRITIN-ASSOCIATED FERREDOXIN"/>
    <property type="match status" value="1"/>
</dbReference>
<proteinExistence type="inferred from homology"/>
<keyword evidence="4" id="KW-0249">Electron transport</keyword>
<keyword evidence="2" id="KW-0001">2Fe-2S</keyword>
<sequence length="62" mass="6519">MYVCICARVRECEIRRVIRAGAHTEDAVGDECGAGTGCGTCLDRVADLIEAEVPQAVLPALA</sequence>
<dbReference type="RefSeq" id="WP_033363552.1">
    <property type="nucleotide sequence ID" value="NZ_CP073767.1"/>
</dbReference>
<evidence type="ECO:0000256" key="1">
    <source>
        <dbReference type="ARBA" id="ARBA00022448"/>
    </source>
</evidence>
<dbReference type="EMBL" id="CP073767">
    <property type="protein sequence ID" value="UWZ55175.1"/>
    <property type="molecule type" value="Genomic_DNA"/>
</dbReference>
<dbReference type="OrthoDB" id="9815350at2"/>
<evidence type="ECO:0000256" key="5">
    <source>
        <dbReference type="ARBA" id="ARBA00023004"/>
    </source>
</evidence>
<reference evidence="10" key="1">
    <citation type="submission" date="2021-04" db="EMBL/GenBank/DDBJ databases">
        <title>Dactylosporangium aurantiacum NRRL B-8018 full assembly.</title>
        <authorList>
            <person name="Hartkoorn R.C."/>
            <person name="Beaudoing E."/>
            <person name="Hot D."/>
        </authorList>
    </citation>
    <scope>NUCLEOTIDE SEQUENCE</scope>
    <source>
        <strain evidence="10">NRRL B-8018</strain>
    </source>
</reference>
<evidence type="ECO:0000256" key="4">
    <source>
        <dbReference type="ARBA" id="ARBA00022982"/>
    </source>
</evidence>
<dbReference type="InterPro" id="IPR052371">
    <property type="entry name" value="BFD-associated_ferredoxin"/>
</dbReference>
<keyword evidence="5" id="KW-0408">Iron</keyword>
<dbReference type="AlphaFoldDB" id="A0A9Q9IJA8"/>